<dbReference type="Gene3D" id="3.40.50.620">
    <property type="entry name" value="HUPs"/>
    <property type="match status" value="1"/>
</dbReference>
<keyword evidence="1" id="KW-0472">Membrane</keyword>
<dbReference type="AlphaFoldDB" id="A0A398B4A9"/>
<keyword evidence="4" id="KW-1185">Reference proteome</keyword>
<dbReference type="InterPro" id="IPR014729">
    <property type="entry name" value="Rossmann-like_a/b/a_fold"/>
</dbReference>
<dbReference type="RefSeq" id="WP_119117596.1">
    <property type="nucleotide sequence ID" value="NZ_QWVS01000023.1"/>
</dbReference>
<evidence type="ECO:0000313" key="4">
    <source>
        <dbReference type="Proteomes" id="UP000266016"/>
    </source>
</evidence>
<proteinExistence type="predicted"/>
<dbReference type="EMBL" id="QWVS01000023">
    <property type="protein sequence ID" value="RID84745.1"/>
    <property type="molecule type" value="Genomic_DNA"/>
</dbReference>
<feature type="transmembrane region" description="Helical" evidence="1">
    <location>
        <begin position="18"/>
        <end position="38"/>
    </location>
</feature>
<dbReference type="PANTHER" id="PTHR30336:SF20">
    <property type="entry name" value="DUF218 DOMAIN-CONTAINING PROTEIN"/>
    <property type="match status" value="1"/>
</dbReference>
<keyword evidence="1" id="KW-0812">Transmembrane</keyword>
<keyword evidence="1" id="KW-1133">Transmembrane helix</keyword>
<accession>A0A398B4A9</accession>
<dbReference type="CDD" id="cd06259">
    <property type="entry name" value="YdcF-like"/>
    <property type="match status" value="1"/>
</dbReference>
<comment type="caution">
    <text evidence="3">The sequence shown here is derived from an EMBL/GenBank/DDBJ whole genome shotgun (WGS) entry which is preliminary data.</text>
</comment>
<dbReference type="Pfam" id="PF02698">
    <property type="entry name" value="DUF218"/>
    <property type="match status" value="1"/>
</dbReference>
<sequence>MKILNNEMKVEKRKRKRWVILLGLFLCVPITILTVLYFPKLLLIDFLFYEEEPVKADVIILLSGDSQRMEKVAELYHAGFADKVLLTNARVPGSTVEYAESFGIPRDNLLTENEATSTYENALYVKDIVLDHGFGSALVVTSNYHMRRTRLAYERVFHDTNVSFTYVPYHHDSITRDSWEENEGLFKREYKKLMGGYFLYYDGIITPIRKKFEEVIE</sequence>
<evidence type="ECO:0000259" key="2">
    <source>
        <dbReference type="Pfam" id="PF02698"/>
    </source>
</evidence>
<organism evidence="3 4">
    <name type="scientific">Peribacillus asahii</name>
    <dbReference type="NCBI Taxonomy" id="228899"/>
    <lineage>
        <taxon>Bacteria</taxon>
        <taxon>Bacillati</taxon>
        <taxon>Bacillota</taxon>
        <taxon>Bacilli</taxon>
        <taxon>Bacillales</taxon>
        <taxon>Bacillaceae</taxon>
        <taxon>Peribacillus</taxon>
    </lineage>
</organism>
<dbReference type="InterPro" id="IPR051599">
    <property type="entry name" value="Cell_Envelope_Assoc"/>
</dbReference>
<dbReference type="PANTHER" id="PTHR30336">
    <property type="entry name" value="INNER MEMBRANE PROTEIN, PROBABLE PERMEASE"/>
    <property type="match status" value="1"/>
</dbReference>
<protein>
    <submittedName>
        <fullName evidence="3">YdcF family protein</fullName>
    </submittedName>
</protein>
<feature type="domain" description="DUF218" evidence="2">
    <location>
        <begin position="57"/>
        <end position="178"/>
    </location>
</feature>
<evidence type="ECO:0000256" key="1">
    <source>
        <dbReference type="SAM" id="Phobius"/>
    </source>
</evidence>
<dbReference type="InterPro" id="IPR003848">
    <property type="entry name" value="DUF218"/>
</dbReference>
<gene>
    <name evidence="3" type="ORF">D1953_12835</name>
</gene>
<name>A0A398B4A9_9BACI</name>
<dbReference type="Proteomes" id="UP000266016">
    <property type="component" value="Unassembled WGS sequence"/>
</dbReference>
<reference evidence="3 4" key="1">
    <citation type="submission" date="2018-08" db="EMBL/GenBank/DDBJ databases">
        <title>Bacillus jemisoniae sp. nov., Bacillus chryseoplanitiae sp. nov., Bacillus resnikiae sp. nov., and Bacillus frankliniae sp. nov., isolated from Viking spacecraft and associated surfaces.</title>
        <authorList>
            <person name="Seuylemezian A."/>
            <person name="Vaishampayan P."/>
        </authorList>
    </citation>
    <scope>NUCLEOTIDE SEQUENCE [LARGE SCALE GENOMIC DNA]</scope>
    <source>
        <strain evidence="3 4">MA001</strain>
    </source>
</reference>
<evidence type="ECO:0000313" key="3">
    <source>
        <dbReference type="EMBL" id="RID84745.1"/>
    </source>
</evidence>
<dbReference type="GO" id="GO:0005886">
    <property type="term" value="C:plasma membrane"/>
    <property type="evidence" value="ECO:0007669"/>
    <property type="project" value="TreeGrafter"/>
</dbReference>